<dbReference type="EMBL" id="BMGK01000004">
    <property type="protein sequence ID" value="GGD89290.1"/>
    <property type="molecule type" value="Genomic_DNA"/>
</dbReference>
<evidence type="ECO:0000313" key="2">
    <source>
        <dbReference type="Proteomes" id="UP000652231"/>
    </source>
</evidence>
<sequence length="238" mass="27500">MKINWDYIKFTVLILFVGFLFAFSSQRNAQRTLIEKHIVFLDDNNHFITYETVNKLLIQNKVEVTSIAKEILDLNEMEHRLSKNPMISKAEVFVTVDGILGAKIKQRKPIARVAASPPFYLDEEGTAMPLSEVHAARVPIITGITDADYEEILPLLLKIREDEFMNNHIIGIQKESDDELRLFLRVYDFTIEFGKPTEIDKKFQKFKAFYQKTINDNTISAYNLVNLKVNNQVIGTKK</sequence>
<name>A0A8J2Y7R3_9FLAO</name>
<proteinExistence type="predicted"/>
<reference evidence="1" key="1">
    <citation type="journal article" date="2014" name="Int. J. Syst. Evol. Microbiol.">
        <title>Complete genome sequence of Corynebacterium casei LMG S-19264T (=DSM 44701T), isolated from a smear-ripened cheese.</title>
        <authorList>
            <consortium name="US DOE Joint Genome Institute (JGI-PGF)"/>
            <person name="Walter F."/>
            <person name="Albersmeier A."/>
            <person name="Kalinowski J."/>
            <person name="Ruckert C."/>
        </authorList>
    </citation>
    <scope>NUCLEOTIDE SEQUENCE</scope>
    <source>
        <strain evidence="1">CGMCC 1.12924</strain>
    </source>
</reference>
<comment type="caution">
    <text evidence="1">The sequence shown here is derived from an EMBL/GenBank/DDBJ whole genome shotgun (WGS) entry which is preliminary data.</text>
</comment>
<reference evidence="1" key="2">
    <citation type="submission" date="2020-09" db="EMBL/GenBank/DDBJ databases">
        <authorList>
            <person name="Sun Q."/>
            <person name="Zhou Y."/>
        </authorList>
    </citation>
    <scope>NUCLEOTIDE SEQUENCE</scope>
    <source>
        <strain evidence="1">CGMCC 1.12924</strain>
    </source>
</reference>
<dbReference type="AlphaFoldDB" id="A0A8J2Y7R3"/>
<accession>A0A8J2Y7R3</accession>
<protein>
    <recommendedName>
        <fullName evidence="3">Cell division protein FtsQ</fullName>
    </recommendedName>
</protein>
<organism evidence="1 2">
    <name type="scientific">Planktosalinus lacus</name>
    <dbReference type="NCBI Taxonomy" id="1526573"/>
    <lineage>
        <taxon>Bacteria</taxon>
        <taxon>Pseudomonadati</taxon>
        <taxon>Bacteroidota</taxon>
        <taxon>Flavobacteriia</taxon>
        <taxon>Flavobacteriales</taxon>
        <taxon>Flavobacteriaceae</taxon>
        <taxon>Planktosalinus</taxon>
    </lineage>
</organism>
<evidence type="ECO:0008006" key="3">
    <source>
        <dbReference type="Google" id="ProtNLM"/>
    </source>
</evidence>
<dbReference type="RefSeq" id="WP_188440438.1">
    <property type="nucleotide sequence ID" value="NZ_BMGK01000004.1"/>
</dbReference>
<evidence type="ECO:0000313" key="1">
    <source>
        <dbReference type="EMBL" id="GGD89290.1"/>
    </source>
</evidence>
<gene>
    <name evidence="1" type="ORF">GCM10011312_11430</name>
</gene>
<dbReference type="Proteomes" id="UP000652231">
    <property type="component" value="Unassembled WGS sequence"/>
</dbReference>
<keyword evidence="2" id="KW-1185">Reference proteome</keyword>